<evidence type="ECO:0000256" key="2">
    <source>
        <dbReference type="SAM" id="Phobius"/>
    </source>
</evidence>
<dbReference type="RefSeq" id="WP_091496022.1">
    <property type="nucleotide sequence ID" value="NZ_FODJ01000003.1"/>
</dbReference>
<dbReference type="STRING" id="872970.SAMN04488134_103174"/>
<dbReference type="Gene3D" id="1.10.150.320">
    <property type="entry name" value="Photosystem II 12 kDa extrinsic protein"/>
    <property type="match status" value="1"/>
</dbReference>
<keyword evidence="4" id="KW-1185">Reference proteome</keyword>
<dbReference type="SUPFAM" id="SSF47781">
    <property type="entry name" value="RuvA domain 2-like"/>
    <property type="match status" value="1"/>
</dbReference>
<keyword evidence="2" id="KW-0812">Transmembrane</keyword>
<dbReference type="OrthoDB" id="2944005at2"/>
<dbReference type="InterPro" id="IPR010994">
    <property type="entry name" value="RuvA_2-like"/>
</dbReference>
<keyword evidence="2" id="KW-1133">Transmembrane helix</keyword>
<evidence type="ECO:0000313" key="4">
    <source>
        <dbReference type="Proteomes" id="UP000199300"/>
    </source>
</evidence>
<dbReference type="Pfam" id="PF12836">
    <property type="entry name" value="HHH_3"/>
    <property type="match status" value="1"/>
</dbReference>
<evidence type="ECO:0000313" key="3">
    <source>
        <dbReference type="EMBL" id="SEO03345.1"/>
    </source>
</evidence>
<name>A0A1H8LDY2_9BACI</name>
<keyword evidence="2" id="KW-0472">Membrane</keyword>
<protein>
    <submittedName>
        <fullName evidence="3">Competence protein ComEA helix-hairpin-helix repeat region</fullName>
    </submittedName>
</protein>
<dbReference type="EMBL" id="FODJ01000003">
    <property type="protein sequence ID" value="SEO03345.1"/>
    <property type="molecule type" value="Genomic_DNA"/>
</dbReference>
<feature type="compositionally biased region" description="Polar residues" evidence="1">
    <location>
        <begin position="160"/>
        <end position="192"/>
    </location>
</feature>
<dbReference type="Proteomes" id="UP000199300">
    <property type="component" value="Unassembled WGS sequence"/>
</dbReference>
<reference evidence="3 4" key="1">
    <citation type="submission" date="2016-10" db="EMBL/GenBank/DDBJ databases">
        <authorList>
            <person name="de Groot N.N."/>
        </authorList>
    </citation>
    <scope>NUCLEOTIDE SEQUENCE [LARGE SCALE GENOMIC DNA]</scope>
    <source>
        <strain evidence="3 4">CGMCC 1.10434</strain>
    </source>
</reference>
<evidence type="ECO:0000256" key="1">
    <source>
        <dbReference type="SAM" id="MobiDB-lite"/>
    </source>
</evidence>
<feature type="transmembrane region" description="Helical" evidence="2">
    <location>
        <begin position="6"/>
        <end position="22"/>
    </location>
</feature>
<proteinExistence type="predicted"/>
<sequence>MGDLFLALFLLSIIGLIVGLTRPRWIKVRTRKEVLKFGLPALVVTFILAVTFLDTPDYQPQEALRAAEQHNELLQIELEETQQDLTQSTEKNHDQLAMIEALQTERDEYNQASEAVEEIVAELEQELQIKEVELNEKNEQITALKTEVKELEAAMQSLTASASTVNSSNQSQTATVSTSPTESEANTNSTAATDGCAPGTVRINHASASELQKIYQIGPERAEQIISLRSTPFNSYSDMTRISGIGTKHSAAIENEDIICFD</sequence>
<feature type="transmembrane region" description="Helical" evidence="2">
    <location>
        <begin position="34"/>
        <end position="53"/>
    </location>
</feature>
<accession>A0A1H8LDY2</accession>
<dbReference type="AlphaFoldDB" id="A0A1H8LDY2"/>
<gene>
    <name evidence="3" type="ORF">SAMN04488134_103174</name>
</gene>
<feature type="region of interest" description="Disordered" evidence="1">
    <location>
        <begin position="160"/>
        <end position="198"/>
    </location>
</feature>
<organism evidence="3 4">
    <name type="scientific">Amphibacillus marinus</name>
    <dbReference type="NCBI Taxonomy" id="872970"/>
    <lineage>
        <taxon>Bacteria</taxon>
        <taxon>Bacillati</taxon>
        <taxon>Bacillota</taxon>
        <taxon>Bacilli</taxon>
        <taxon>Bacillales</taxon>
        <taxon>Bacillaceae</taxon>
        <taxon>Amphibacillus</taxon>
    </lineage>
</organism>